<keyword evidence="14" id="KW-0464">Manganese</keyword>
<evidence type="ECO:0000256" key="8">
    <source>
        <dbReference type="ARBA" id="ARBA00022833"/>
    </source>
</evidence>
<accession>G8UIY3</accession>
<dbReference type="Proteomes" id="UP000005436">
    <property type="component" value="Chromosome"/>
</dbReference>
<dbReference type="InterPro" id="IPR012340">
    <property type="entry name" value="NA-bd_OB-fold"/>
</dbReference>
<keyword evidence="9 14" id="KW-0460">Magnesium</keyword>
<feature type="active site" description="N6-AMP-lysine intermediate" evidence="14">
    <location>
        <position position="145"/>
    </location>
</feature>
<dbReference type="InterPro" id="IPR001357">
    <property type="entry name" value="BRCT_dom"/>
</dbReference>
<dbReference type="FunFam" id="3.30.470.30:FF:000001">
    <property type="entry name" value="DNA ligase"/>
    <property type="match status" value="1"/>
</dbReference>
<dbReference type="InterPro" id="IPR013840">
    <property type="entry name" value="DNAligase_N"/>
</dbReference>
<dbReference type="Gene3D" id="1.10.150.20">
    <property type="entry name" value="5' to 3' exonuclease, C-terminal subdomain"/>
    <property type="match status" value="2"/>
</dbReference>
<dbReference type="Pfam" id="PF00533">
    <property type="entry name" value="BRCT"/>
    <property type="match status" value="1"/>
</dbReference>
<feature type="binding site" evidence="14">
    <location>
        <position position="203"/>
    </location>
    <ligand>
        <name>NAD(+)</name>
        <dbReference type="ChEBI" id="CHEBI:57540"/>
    </ligand>
</feature>
<feature type="binding site" evidence="14">
    <location>
        <position position="440"/>
    </location>
    <ligand>
        <name>Zn(2+)</name>
        <dbReference type="ChEBI" id="CHEBI:29105"/>
    </ligand>
</feature>
<dbReference type="InterPro" id="IPR013839">
    <property type="entry name" value="DNAligase_adenylation"/>
</dbReference>
<evidence type="ECO:0000256" key="6">
    <source>
        <dbReference type="ARBA" id="ARBA00022723"/>
    </source>
</evidence>
<evidence type="ECO:0000256" key="10">
    <source>
        <dbReference type="ARBA" id="ARBA00023027"/>
    </source>
</evidence>
<evidence type="ECO:0000259" key="15">
    <source>
        <dbReference type="PROSITE" id="PS50172"/>
    </source>
</evidence>
<keyword evidence="10 14" id="KW-0520">NAD</keyword>
<comment type="function">
    <text evidence="1 14">DNA ligase that catalyzes the formation of phosphodiester linkages between 5'-phosphoryl and 3'-hydroxyl groups in double-stranded DNA using NAD as a coenzyme and as the energy source for the reaction. It is essential for DNA replication and repair of damaged DNA.</text>
</comment>
<evidence type="ECO:0000256" key="5">
    <source>
        <dbReference type="ARBA" id="ARBA00022705"/>
    </source>
</evidence>
<keyword evidence="4 14" id="KW-0436">Ligase</keyword>
<dbReference type="Pfam" id="PF03120">
    <property type="entry name" value="OB_DNA_ligase"/>
    <property type="match status" value="1"/>
</dbReference>
<keyword evidence="17" id="KW-1185">Reference proteome</keyword>
<keyword evidence="8 14" id="KW-0862">Zinc</keyword>
<keyword evidence="5 14" id="KW-0235">DNA replication</keyword>
<feature type="binding site" evidence="14">
    <location>
        <begin position="64"/>
        <end position="68"/>
    </location>
    <ligand>
        <name>NAD(+)</name>
        <dbReference type="ChEBI" id="CHEBI:57540"/>
    </ligand>
</feature>
<evidence type="ECO:0000256" key="13">
    <source>
        <dbReference type="ARBA" id="ARBA00060881"/>
    </source>
</evidence>
<dbReference type="GO" id="GO:0046872">
    <property type="term" value="F:metal ion binding"/>
    <property type="evidence" value="ECO:0007669"/>
    <property type="project" value="UniProtKB-KW"/>
</dbReference>
<keyword evidence="6 14" id="KW-0479">Metal-binding</keyword>
<dbReference type="FunFam" id="1.10.287.610:FF:000002">
    <property type="entry name" value="DNA ligase"/>
    <property type="match status" value="1"/>
</dbReference>
<dbReference type="SUPFAM" id="SSF56091">
    <property type="entry name" value="DNA ligase/mRNA capping enzyme, catalytic domain"/>
    <property type="match status" value="1"/>
</dbReference>
<dbReference type="InterPro" id="IPR001679">
    <property type="entry name" value="DNA_ligase"/>
</dbReference>
<dbReference type="STRING" id="203275.BFO_0211"/>
<dbReference type="Gene3D" id="2.40.50.140">
    <property type="entry name" value="Nucleic acid-binding proteins"/>
    <property type="match status" value="1"/>
</dbReference>
<dbReference type="HAMAP" id="MF_01588">
    <property type="entry name" value="DNA_ligase_A"/>
    <property type="match status" value="1"/>
</dbReference>
<dbReference type="FunFam" id="2.40.50.140:FF:000012">
    <property type="entry name" value="DNA ligase"/>
    <property type="match status" value="1"/>
</dbReference>
<dbReference type="Pfam" id="PF12826">
    <property type="entry name" value="HHH_2"/>
    <property type="match status" value="1"/>
</dbReference>
<dbReference type="InterPro" id="IPR033136">
    <property type="entry name" value="DNA_ligase_CS"/>
</dbReference>
<dbReference type="InterPro" id="IPR004149">
    <property type="entry name" value="Znf_DNAligase_C4"/>
</dbReference>
<dbReference type="AlphaFoldDB" id="G8UIY3"/>
<dbReference type="InterPro" id="IPR010994">
    <property type="entry name" value="RuvA_2-like"/>
</dbReference>
<dbReference type="SMART" id="SM00532">
    <property type="entry name" value="LIGANc"/>
    <property type="match status" value="1"/>
</dbReference>
<dbReference type="SUPFAM" id="SSF47781">
    <property type="entry name" value="RuvA domain 2-like"/>
    <property type="match status" value="1"/>
</dbReference>
<dbReference type="NCBIfam" id="TIGR00575">
    <property type="entry name" value="dnlj"/>
    <property type="match status" value="1"/>
</dbReference>
<keyword evidence="11 14" id="KW-0234">DNA repair</keyword>
<name>G8UIY3_TANFA</name>
<dbReference type="Pfam" id="PF01653">
    <property type="entry name" value="DNA_ligase_aden"/>
    <property type="match status" value="1"/>
</dbReference>
<dbReference type="PANTHER" id="PTHR23389">
    <property type="entry name" value="CHROMOSOME TRANSMISSION FIDELITY FACTOR 18"/>
    <property type="match status" value="1"/>
</dbReference>
<feature type="domain" description="BRCT" evidence="15">
    <location>
        <begin position="620"/>
        <end position="699"/>
    </location>
</feature>
<feature type="binding site" evidence="14">
    <location>
        <position position="318"/>
    </location>
    <ligand>
        <name>NAD(+)</name>
        <dbReference type="ChEBI" id="CHEBI:57540"/>
    </ligand>
</feature>
<feature type="binding site" evidence="14">
    <location>
        <position position="455"/>
    </location>
    <ligand>
        <name>Zn(2+)</name>
        <dbReference type="ChEBI" id="CHEBI:29105"/>
    </ligand>
</feature>
<evidence type="ECO:0000256" key="3">
    <source>
        <dbReference type="ARBA" id="ARBA00013308"/>
    </source>
</evidence>
<dbReference type="eggNOG" id="COG0272">
    <property type="taxonomic scope" value="Bacteria"/>
</dbReference>
<dbReference type="NCBIfam" id="NF005932">
    <property type="entry name" value="PRK07956.1"/>
    <property type="match status" value="1"/>
</dbReference>
<dbReference type="SMART" id="SM00292">
    <property type="entry name" value="BRCT"/>
    <property type="match status" value="1"/>
</dbReference>
<feature type="binding site" evidence="14">
    <location>
        <position position="143"/>
    </location>
    <ligand>
        <name>NAD(+)</name>
        <dbReference type="ChEBI" id="CHEBI:57540"/>
    </ligand>
</feature>
<feature type="binding site" evidence="14">
    <location>
        <position position="437"/>
    </location>
    <ligand>
        <name>Zn(2+)</name>
        <dbReference type="ChEBI" id="CHEBI:29105"/>
    </ligand>
</feature>
<protein>
    <recommendedName>
        <fullName evidence="3 14">DNA ligase</fullName>
        <ecNumber evidence="2 14">6.5.1.2</ecNumber>
    </recommendedName>
    <alternativeName>
        <fullName evidence="14">Polydeoxyribonucleotide synthase [NAD(+)]</fullName>
    </alternativeName>
</protein>
<reference evidence="17" key="1">
    <citation type="submission" date="2011-12" db="EMBL/GenBank/DDBJ databases">
        <title>Complete sequence of Tannerella forsythia ATCC 43037.</title>
        <authorList>
            <person name="Dewhirst F."/>
            <person name="Tanner A."/>
            <person name="Izard J."/>
            <person name="Brinkac L."/>
            <person name="Durkin A.S."/>
            <person name="Hostetler J."/>
            <person name="Shetty J."/>
            <person name="Torralba M."/>
            <person name="Gill S."/>
            <person name="Nelson K."/>
        </authorList>
    </citation>
    <scope>NUCLEOTIDE SEQUENCE [LARGE SCALE GENOMIC DNA]</scope>
    <source>
        <strain evidence="17">ATCC 43037 / JCM 10827 / CCUG 33226 / KCTC 5666 / FDC 338</strain>
    </source>
</reference>
<comment type="cofactor">
    <cofactor evidence="14">
        <name>Mg(2+)</name>
        <dbReference type="ChEBI" id="CHEBI:18420"/>
    </cofactor>
    <cofactor evidence="14">
        <name>Mn(2+)</name>
        <dbReference type="ChEBI" id="CHEBI:29035"/>
    </cofactor>
</comment>
<dbReference type="Gene3D" id="1.10.287.610">
    <property type="entry name" value="Helix hairpin bin"/>
    <property type="match status" value="1"/>
</dbReference>
<sequence length="699" mass="79822">MSGYSRFDFYPFVYKNLGFFIYVCNLVSFTEFMNGIENKIKSLREELEQHNYRYYVLSMPTISDKQYDEMMKELQFLEEQHPAFFDPHSPTQRVGSDLSKEFEQVPHRYPMLSLGNTYSREEVRDFYERTARTLNEPFEIVAELKYDGTSISLIYEDGRLMQAVTRGDGIRGDDVTANVRTIRSIPLKLHGKDYPQRFEIRGEIVLPWTEFERLNKEREAQEEPLFANPRNAASGTLKQQNPQIVAARRLDAYLYYMLGEELPADEHYGNLQKARTWGFKVSEELRVCRNLQDINDYIAYWDVGRKNLPVATDGIVLKVNSLKQQRFLGHTAKSPRWAISYKFQAERAETRLTSVSYQVGRTGVVTPVANLDPVQLAGTVVKRASLHNADIIAGLDLHIGDRVYVEKGGEIIPKIVGVNTEARPMLMGDKVTFIHHCPECRTALIRPEGEAAHYCPNERTCPPQVKGKIEHFVTRKAMNINMGPETVEDLYHAGYVRNVADLYTLRTVDLLRLERWAEKSAQNLMDSLEASKQVPFERVLYGLGIRYVGETVAKRLAYAYGSMEHLEQASLESLIQTDEIGERIAQSVIDFFADERNRNMIDRLKEYGLQMALQEDAPATRSEKLNGLAFVISGTFTRHSRDEYKAMIEQNGGKNTGSISGKTDYLLAGANMGPAKLAKAEKMGIKIINEEEFLNILAE</sequence>
<evidence type="ECO:0000313" key="16">
    <source>
        <dbReference type="EMBL" id="AEW21253.1"/>
    </source>
</evidence>
<dbReference type="PIRSF" id="PIRSF001604">
    <property type="entry name" value="LigA"/>
    <property type="match status" value="1"/>
</dbReference>
<dbReference type="Gene3D" id="3.40.50.10190">
    <property type="entry name" value="BRCT domain"/>
    <property type="match status" value="1"/>
</dbReference>
<dbReference type="EMBL" id="CP003191">
    <property type="protein sequence ID" value="AEW21253.1"/>
    <property type="molecule type" value="Genomic_DNA"/>
</dbReference>
<evidence type="ECO:0000256" key="11">
    <source>
        <dbReference type="ARBA" id="ARBA00023204"/>
    </source>
</evidence>
<evidence type="ECO:0000256" key="12">
    <source>
        <dbReference type="ARBA" id="ARBA00034005"/>
    </source>
</evidence>
<dbReference type="InterPro" id="IPR004150">
    <property type="entry name" value="NAD_DNA_ligase_OB"/>
</dbReference>
<evidence type="ECO:0000313" key="17">
    <source>
        <dbReference type="Proteomes" id="UP000005436"/>
    </source>
</evidence>
<dbReference type="Pfam" id="PF03119">
    <property type="entry name" value="DNA_ligase_ZBD"/>
    <property type="match status" value="1"/>
</dbReference>
<comment type="similarity">
    <text evidence="13 14">Belongs to the NAD-dependent DNA ligase family. LigA subfamily.</text>
</comment>
<dbReference type="SUPFAM" id="SSF52113">
    <property type="entry name" value="BRCT domain"/>
    <property type="match status" value="1"/>
</dbReference>
<dbReference type="HOGENOM" id="CLU_007764_2_0_10"/>
<dbReference type="GO" id="GO:0005829">
    <property type="term" value="C:cytosol"/>
    <property type="evidence" value="ECO:0007669"/>
    <property type="project" value="TreeGrafter"/>
</dbReference>
<keyword evidence="7 14" id="KW-0227">DNA damage</keyword>
<feature type="binding site" evidence="14">
    <location>
        <begin position="113"/>
        <end position="114"/>
    </location>
    <ligand>
        <name>NAD(+)</name>
        <dbReference type="ChEBI" id="CHEBI:57540"/>
    </ligand>
</feature>
<evidence type="ECO:0000256" key="7">
    <source>
        <dbReference type="ARBA" id="ARBA00022763"/>
    </source>
</evidence>
<proteinExistence type="inferred from homology"/>
<dbReference type="SUPFAM" id="SSF50249">
    <property type="entry name" value="Nucleic acid-binding proteins"/>
    <property type="match status" value="1"/>
</dbReference>
<dbReference type="PROSITE" id="PS50172">
    <property type="entry name" value="BRCT"/>
    <property type="match status" value="1"/>
</dbReference>
<dbReference type="Gene3D" id="6.20.10.30">
    <property type="match status" value="1"/>
</dbReference>
<feature type="binding site" evidence="14">
    <location>
        <position position="461"/>
    </location>
    <ligand>
        <name>Zn(2+)</name>
        <dbReference type="ChEBI" id="CHEBI:29105"/>
    </ligand>
</feature>
<dbReference type="FunFam" id="1.10.150.20:FF:000006">
    <property type="entry name" value="DNA ligase"/>
    <property type="match status" value="1"/>
</dbReference>
<dbReference type="GO" id="GO:0003911">
    <property type="term" value="F:DNA ligase (NAD+) activity"/>
    <property type="evidence" value="ECO:0007669"/>
    <property type="project" value="UniProtKB-UniRule"/>
</dbReference>
<dbReference type="PANTHER" id="PTHR23389:SF9">
    <property type="entry name" value="DNA LIGASE"/>
    <property type="match status" value="1"/>
</dbReference>
<evidence type="ECO:0000256" key="1">
    <source>
        <dbReference type="ARBA" id="ARBA00004067"/>
    </source>
</evidence>
<dbReference type="GO" id="GO:0006281">
    <property type="term" value="P:DNA repair"/>
    <property type="evidence" value="ECO:0007669"/>
    <property type="project" value="UniProtKB-KW"/>
</dbReference>
<evidence type="ECO:0000256" key="4">
    <source>
        <dbReference type="ARBA" id="ARBA00022598"/>
    </source>
</evidence>
<dbReference type="KEGG" id="tfo:BFO_0211"/>
<evidence type="ECO:0000256" key="2">
    <source>
        <dbReference type="ARBA" id="ARBA00012722"/>
    </source>
</evidence>
<dbReference type="CDD" id="cd00114">
    <property type="entry name" value="LIGANc"/>
    <property type="match status" value="1"/>
</dbReference>
<dbReference type="PATRIC" id="fig|203275.8.peg.191"/>
<dbReference type="PROSITE" id="PS01056">
    <property type="entry name" value="DNA_LIGASE_N2"/>
    <property type="match status" value="1"/>
</dbReference>
<evidence type="ECO:0000256" key="9">
    <source>
        <dbReference type="ARBA" id="ARBA00022842"/>
    </source>
</evidence>
<dbReference type="CDD" id="cd17748">
    <property type="entry name" value="BRCT_DNA_ligase_like"/>
    <property type="match status" value="1"/>
</dbReference>
<evidence type="ECO:0000256" key="14">
    <source>
        <dbReference type="HAMAP-Rule" id="MF_01588"/>
    </source>
</evidence>
<dbReference type="FunFam" id="1.10.150.20:FF:000007">
    <property type="entry name" value="DNA ligase"/>
    <property type="match status" value="1"/>
</dbReference>
<comment type="catalytic activity">
    <reaction evidence="12 14">
        <text>NAD(+) + (deoxyribonucleotide)n-3'-hydroxyl + 5'-phospho-(deoxyribonucleotide)m = (deoxyribonucleotide)n+m + AMP + beta-nicotinamide D-nucleotide.</text>
        <dbReference type="EC" id="6.5.1.2"/>
    </reaction>
</comment>
<feature type="binding site" evidence="14">
    <location>
        <position position="342"/>
    </location>
    <ligand>
        <name>NAD(+)</name>
        <dbReference type="ChEBI" id="CHEBI:57540"/>
    </ligand>
</feature>
<gene>
    <name evidence="14 16" type="primary">ligA</name>
    <name evidence="16" type="ordered locus">BFO_0211</name>
</gene>
<dbReference type="EC" id="6.5.1.2" evidence="2 14"/>
<dbReference type="InterPro" id="IPR041663">
    <property type="entry name" value="DisA/LigA_HHH"/>
</dbReference>
<dbReference type="GO" id="GO:0006260">
    <property type="term" value="P:DNA replication"/>
    <property type="evidence" value="ECO:0007669"/>
    <property type="project" value="UniProtKB-KW"/>
</dbReference>
<dbReference type="Gene3D" id="3.30.470.30">
    <property type="entry name" value="DNA ligase/mRNA capping enzyme"/>
    <property type="match status" value="1"/>
</dbReference>
<dbReference type="InterPro" id="IPR036420">
    <property type="entry name" value="BRCT_dom_sf"/>
</dbReference>
<feature type="binding site" evidence="14">
    <location>
        <position position="166"/>
    </location>
    <ligand>
        <name>NAD(+)</name>
        <dbReference type="ChEBI" id="CHEBI:57540"/>
    </ligand>
</feature>
<organism evidence="16 17">
    <name type="scientific">Tannerella forsythia (strain ATCC 43037 / JCM 10827 / CCUG 21028 A / KCTC 5666 / FDC 338)</name>
    <name type="common">Bacteroides forsythus</name>
    <dbReference type="NCBI Taxonomy" id="203275"/>
    <lineage>
        <taxon>Bacteria</taxon>
        <taxon>Pseudomonadati</taxon>
        <taxon>Bacteroidota</taxon>
        <taxon>Bacteroidia</taxon>
        <taxon>Bacteroidales</taxon>
        <taxon>Tannerellaceae</taxon>
        <taxon>Tannerella</taxon>
    </lineage>
</organism>